<reference evidence="1 2" key="1">
    <citation type="submission" date="2017-03" db="EMBL/GenBank/DDBJ databases">
        <title>Genome sequence of Methanobrevibacter wosei.</title>
        <authorList>
            <person name="Poehlein A."/>
            <person name="Seedorf H."/>
            <person name="Daniel R."/>
        </authorList>
    </citation>
    <scope>NUCLEOTIDE SEQUENCE [LARGE SCALE GENOMIC DNA]</scope>
    <source>
        <strain evidence="1 2">DSM 11979</strain>
    </source>
</reference>
<dbReference type="RefSeq" id="WP_116669237.1">
    <property type="nucleotide sequence ID" value="NZ_MZGU01000003.1"/>
</dbReference>
<organism evidence="1 2">
    <name type="scientific">Methanobrevibacter woesei</name>
    <dbReference type="NCBI Taxonomy" id="190976"/>
    <lineage>
        <taxon>Archaea</taxon>
        <taxon>Methanobacteriati</taxon>
        <taxon>Methanobacteriota</taxon>
        <taxon>Methanomada group</taxon>
        <taxon>Methanobacteria</taxon>
        <taxon>Methanobacteriales</taxon>
        <taxon>Methanobacteriaceae</taxon>
        <taxon>Methanobrevibacter</taxon>
    </lineage>
</organism>
<dbReference type="EMBL" id="MZGU01000003">
    <property type="protein sequence ID" value="PWB86709.1"/>
    <property type="molecule type" value="Genomic_DNA"/>
</dbReference>
<protein>
    <submittedName>
        <fullName evidence="1">Uncharacterized protein</fullName>
    </submittedName>
</protein>
<accession>A0A2U1S8Z8</accession>
<comment type="caution">
    <text evidence="1">The sequence shown here is derived from an EMBL/GenBank/DDBJ whole genome shotgun (WGS) entry which is preliminary data.</text>
</comment>
<dbReference type="Proteomes" id="UP000245577">
    <property type="component" value="Unassembled WGS sequence"/>
</dbReference>
<name>A0A2U1S8Z8_9EURY</name>
<evidence type="ECO:0000313" key="1">
    <source>
        <dbReference type="EMBL" id="PWB86709.1"/>
    </source>
</evidence>
<proteinExistence type="predicted"/>
<keyword evidence="2" id="KW-1185">Reference proteome</keyword>
<gene>
    <name evidence="1" type="ORF">MBBWO_04230</name>
</gene>
<evidence type="ECO:0000313" key="2">
    <source>
        <dbReference type="Proteomes" id="UP000245577"/>
    </source>
</evidence>
<dbReference type="AlphaFoldDB" id="A0A2U1S8Z8"/>
<sequence>MRFREPKGSKYQIINFPNGMRIIIDYDRAPIEEVKNSPANKDPNMIWKNGCRCDDNIQRVRLYDKKGKLLTTSIEEITWDRGGYPDAVALDREILYLKKEILKLKNQLNENGIHCDY</sequence>